<evidence type="ECO:0008006" key="4">
    <source>
        <dbReference type="Google" id="ProtNLM"/>
    </source>
</evidence>
<keyword evidence="3" id="KW-1185">Reference proteome</keyword>
<feature type="region of interest" description="Disordered" evidence="1">
    <location>
        <begin position="1"/>
        <end position="65"/>
    </location>
</feature>
<protein>
    <recommendedName>
        <fullName evidence="4">Glycogen biosynthesis protein GlgD</fullName>
    </recommendedName>
</protein>
<dbReference type="EMBL" id="JAEOAH010000047">
    <property type="protein sequence ID" value="MBK3497047.1"/>
    <property type="molecule type" value="Genomic_DNA"/>
</dbReference>
<feature type="compositionally biased region" description="Basic and acidic residues" evidence="1">
    <location>
        <begin position="1"/>
        <end position="22"/>
    </location>
</feature>
<evidence type="ECO:0000313" key="2">
    <source>
        <dbReference type="EMBL" id="MBK3497047.1"/>
    </source>
</evidence>
<evidence type="ECO:0000256" key="1">
    <source>
        <dbReference type="SAM" id="MobiDB-lite"/>
    </source>
</evidence>
<feature type="compositionally biased region" description="Basic and acidic residues" evidence="1">
    <location>
        <begin position="41"/>
        <end position="55"/>
    </location>
</feature>
<organism evidence="2 3">
    <name type="scientific">Viridibacillus soli</name>
    <dbReference type="NCBI Taxonomy" id="2798301"/>
    <lineage>
        <taxon>Bacteria</taxon>
        <taxon>Bacillati</taxon>
        <taxon>Bacillota</taxon>
        <taxon>Bacilli</taxon>
        <taxon>Bacillales</taxon>
        <taxon>Caryophanaceae</taxon>
        <taxon>Viridibacillus</taxon>
    </lineage>
</organism>
<dbReference type="RefSeq" id="WP_200750378.1">
    <property type="nucleotide sequence ID" value="NZ_JAEOAH010000047.1"/>
</dbReference>
<reference evidence="2 3" key="1">
    <citation type="submission" date="2020-12" db="EMBL/GenBank/DDBJ databases">
        <title>YIM B01967 draft genome.</title>
        <authorList>
            <person name="Yan X."/>
        </authorList>
    </citation>
    <scope>NUCLEOTIDE SEQUENCE [LARGE SCALE GENOMIC DNA]</scope>
    <source>
        <strain evidence="2 3">YIM B01967</strain>
    </source>
</reference>
<comment type="caution">
    <text evidence="2">The sequence shown here is derived from an EMBL/GenBank/DDBJ whole genome shotgun (WGS) entry which is preliminary data.</text>
</comment>
<accession>A0ABS1HC72</accession>
<gene>
    <name evidence="2" type="ORF">JFL43_19845</name>
</gene>
<sequence length="65" mass="7699">MAKNKDENNRAKMKRELGREEFGYGYDLSPDDFDVIGQNNEAHKQHNHEDKEKPNNKNNARRLNE</sequence>
<dbReference type="Proteomes" id="UP000618943">
    <property type="component" value="Unassembled WGS sequence"/>
</dbReference>
<name>A0ABS1HC72_9BACL</name>
<evidence type="ECO:0000313" key="3">
    <source>
        <dbReference type="Proteomes" id="UP000618943"/>
    </source>
</evidence>
<proteinExistence type="predicted"/>